<feature type="transmembrane region" description="Helical" evidence="2">
    <location>
        <begin position="21"/>
        <end position="47"/>
    </location>
</feature>
<keyword evidence="2" id="KW-0472">Membrane</keyword>
<dbReference type="RefSeq" id="WP_189989754.1">
    <property type="nucleotide sequence ID" value="NZ_BMZS01000005.1"/>
</dbReference>
<keyword evidence="4" id="KW-1185">Reference proteome</keyword>
<name>A0A918XSJ2_9PROT</name>
<dbReference type="PROSITE" id="PS51257">
    <property type="entry name" value="PROKAR_LIPOPROTEIN"/>
    <property type="match status" value="1"/>
</dbReference>
<dbReference type="EMBL" id="BMZS01000005">
    <property type="protein sequence ID" value="GHD50564.1"/>
    <property type="molecule type" value="Genomic_DNA"/>
</dbReference>
<dbReference type="Proteomes" id="UP000630353">
    <property type="component" value="Unassembled WGS sequence"/>
</dbReference>
<sequence>MASKQDKAAKRAPMAEQVIDVPYSLWLATLACALMATIALAVVVGIYLLDAALVLTEQVPVFGPTTYFRVFELGALFAVGAIVAHLLRLRLEALRRASILVPLPYSIVTTPPGGDTFSTFECSCKVTLALDHERPLVHLKERPEALRSFLENAFAVAVTDPVIRYSKAKMEQTLKIAAHHVLGEGVSGVILSEVRQRRVPARRAAPSANTDLAPEPSAAVG</sequence>
<feature type="transmembrane region" description="Helical" evidence="2">
    <location>
        <begin position="67"/>
        <end position="87"/>
    </location>
</feature>
<protein>
    <submittedName>
        <fullName evidence="3">Uncharacterized protein</fullName>
    </submittedName>
</protein>
<gene>
    <name evidence="3" type="ORF">GCM10017083_23930</name>
</gene>
<evidence type="ECO:0000313" key="4">
    <source>
        <dbReference type="Proteomes" id="UP000630353"/>
    </source>
</evidence>
<evidence type="ECO:0000256" key="2">
    <source>
        <dbReference type="SAM" id="Phobius"/>
    </source>
</evidence>
<evidence type="ECO:0000313" key="3">
    <source>
        <dbReference type="EMBL" id="GHD50564.1"/>
    </source>
</evidence>
<keyword evidence="2" id="KW-0812">Transmembrane</keyword>
<organism evidence="3 4">
    <name type="scientific">Thalassobaculum fulvum</name>
    <dbReference type="NCBI Taxonomy" id="1633335"/>
    <lineage>
        <taxon>Bacteria</taxon>
        <taxon>Pseudomonadati</taxon>
        <taxon>Pseudomonadota</taxon>
        <taxon>Alphaproteobacteria</taxon>
        <taxon>Rhodospirillales</taxon>
        <taxon>Thalassobaculaceae</taxon>
        <taxon>Thalassobaculum</taxon>
    </lineage>
</organism>
<comment type="caution">
    <text evidence="3">The sequence shown here is derived from an EMBL/GenBank/DDBJ whole genome shotgun (WGS) entry which is preliminary data.</text>
</comment>
<evidence type="ECO:0000256" key="1">
    <source>
        <dbReference type="SAM" id="MobiDB-lite"/>
    </source>
</evidence>
<reference evidence="3" key="2">
    <citation type="submission" date="2020-09" db="EMBL/GenBank/DDBJ databases">
        <authorList>
            <person name="Sun Q."/>
            <person name="Kim S."/>
        </authorList>
    </citation>
    <scope>NUCLEOTIDE SEQUENCE</scope>
    <source>
        <strain evidence="3">KCTC 42651</strain>
    </source>
</reference>
<proteinExistence type="predicted"/>
<dbReference type="AlphaFoldDB" id="A0A918XSJ2"/>
<keyword evidence="2" id="KW-1133">Transmembrane helix</keyword>
<accession>A0A918XSJ2</accession>
<feature type="region of interest" description="Disordered" evidence="1">
    <location>
        <begin position="201"/>
        <end position="221"/>
    </location>
</feature>
<reference evidence="3" key="1">
    <citation type="journal article" date="2014" name="Int. J. Syst. Evol. Microbiol.">
        <title>Complete genome sequence of Corynebacterium casei LMG S-19264T (=DSM 44701T), isolated from a smear-ripened cheese.</title>
        <authorList>
            <consortium name="US DOE Joint Genome Institute (JGI-PGF)"/>
            <person name="Walter F."/>
            <person name="Albersmeier A."/>
            <person name="Kalinowski J."/>
            <person name="Ruckert C."/>
        </authorList>
    </citation>
    <scope>NUCLEOTIDE SEQUENCE</scope>
    <source>
        <strain evidence="3">KCTC 42651</strain>
    </source>
</reference>